<evidence type="ECO:0000313" key="2">
    <source>
        <dbReference type="Proteomes" id="UP001207468"/>
    </source>
</evidence>
<proteinExistence type="predicted"/>
<protein>
    <submittedName>
        <fullName evidence="1">Uncharacterized protein</fullName>
    </submittedName>
</protein>
<reference evidence="1" key="1">
    <citation type="submission" date="2021-03" db="EMBL/GenBank/DDBJ databases">
        <title>Evolutionary priming and transition to the ectomycorrhizal habit in an iconic lineage of mushroom-forming fungi: is preadaptation a requirement?</title>
        <authorList>
            <consortium name="DOE Joint Genome Institute"/>
            <person name="Looney B.P."/>
            <person name="Miyauchi S."/>
            <person name="Morin E."/>
            <person name="Drula E."/>
            <person name="Courty P.E."/>
            <person name="Chicoki N."/>
            <person name="Fauchery L."/>
            <person name="Kohler A."/>
            <person name="Kuo A."/>
            <person name="LaButti K."/>
            <person name="Pangilinan J."/>
            <person name="Lipzen A."/>
            <person name="Riley R."/>
            <person name="Andreopoulos W."/>
            <person name="He G."/>
            <person name="Johnson J."/>
            <person name="Barry K.W."/>
            <person name="Grigoriev I.V."/>
            <person name="Nagy L."/>
            <person name="Hibbett D."/>
            <person name="Henrissat B."/>
            <person name="Matheny P.B."/>
            <person name="Labbe J."/>
            <person name="Martin A.F."/>
        </authorList>
    </citation>
    <scope>NUCLEOTIDE SEQUENCE</scope>
    <source>
        <strain evidence="1">BPL698</strain>
    </source>
</reference>
<name>A0ACC0U1P9_9AGAM</name>
<comment type="caution">
    <text evidence="1">The sequence shown here is derived from an EMBL/GenBank/DDBJ whole genome shotgun (WGS) entry which is preliminary data.</text>
</comment>
<evidence type="ECO:0000313" key="1">
    <source>
        <dbReference type="EMBL" id="KAI9456293.1"/>
    </source>
</evidence>
<sequence>MKNSSIFYDKFERGYPRGRNVGFRNWHPVPCVIPRPPTRLAGAGTTGGVWEWTSILKCREGFEPSSLYLAFPSELFDVHHNVVIGGSYATILRQAEQPRAPAVQLP</sequence>
<gene>
    <name evidence="1" type="ORF">F5148DRAFT_984480</name>
</gene>
<dbReference type="Proteomes" id="UP001207468">
    <property type="component" value="Unassembled WGS sequence"/>
</dbReference>
<accession>A0ACC0U1P9</accession>
<organism evidence="1 2">
    <name type="scientific">Russula earlei</name>
    <dbReference type="NCBI Taxonomy" id="71964"/>
    <lineage>
        <taxon>Eukaryota</taxon>
        <taxon>Fungi</taxon>
        <taxon>Dikarya</taxon>
        <taxon>Basidiomycota</taxon>
        <taxon>Agaricomycotina</taxon>
        <taxon>Agaricomycetes</taxon>
        <taxon>Russulales</taxon>
        <taxon>Russulaceae</taxon>
        <taxon>Russula</taxon>
    </lineage>
</organism>
<dbReference type="EMBL" id="JAGFNK010000238">
    <property type="protein sequence ID" value="KAI9456293.1"/>
    <property type="molecule type" value="Genomic_DNA"/>
</dbReference>
<keyword evidence="2" id="KW-1185">Reference proteome</keyword>